<keyword evidence="7" id="KW-1185">Reference proteome</keyword>
<dbReference type="GO" id="GO:0004497">
    <property type="term" value="F:monooxygenase activity"/>
    <property type="evidence" value="ECO:0007669"/>
    <property type="project" value="InterPro"/>
</dbReference>
<dbReference type="OrthoDB" id="10029326at2759"/>
<feature type="domain" description="FAD-binding" evidence="5">
    <location>
        <begin position="6"/>
        <end position="377"/>
    </location>
</feature>
<dbReference type="Pfam" id="PF01494">
    <property type="entry name" value="FAD_binding_3"/>
    <property type="match status" value="1"/>
</dbReference>
<dbReference type="AlphaFoldDB" id="A0A086TKH7"/>
<keyword evidence="2" id="KW-0285">Flavoprotein</keyword>
<evidence type="ECO:0000256" key="2">
    <source>
        <dbReference type="ARBA" id="ARBA00022630"/>
    </source>
</evidence>
<dbReference type="GO" id="GO:0071949">
    <property type="term" value="F:FAD binding"/>
    <property type="evidence" value="ECO:0007669"/>
    <property type="project" value="InterPro"/>
</dbReference>
<dbReference type="InterPro" id="IPR050562">
    <property type="entry name" value="FAD_mOase_fung"/>
</dbReference>
<evidence type="ECO:0000313" key="6">
    <source>
        <dbReference type="EMBL" id="KFH62454.1"/>
    </source>
</evidence>
<evidence type="ECO:0000259" key="5">
    <source>
        <dbReference type="Pfam" id="PF01494"/>
    </source>
</evidence>
<dbReference type="PRINTS" id="PR00420">
    <property type="entry name" value="RNGMNOXGNASE"/>
</dbReference>
<dbReference type="Proteomes" id="UP000243308">
    <property type="component" value="Unassembled WGS sequence"/>
</dbReference>
<evidence type="ECO:0000313" key="7">
    <source>
        <dbReference type="Proteomes" id="UP000243308"/>
    </source>
</evidence>
<evidence type="ECO:0000256" key="3">
    <source>
        <dbReference type="ARBA" id="ARBA00022827"/>
    </source>
</evidence>
<proteinExistence type="inferred from homology"/>
<name>A0A086TKH7_9FUNG</name>
<sequence length="452" mass="50107">MPSSTLTVTIVGGGIGGLALANMLEQANIDYLVLEKASSVKPLGSSLGLDASTLPCMAQLGLLDDFNKTSKPVRQFNFYNEAIESTGVVDFSCMTEIGGYPAMILDRPAFYDVLLKKLPKHKILYGKRVQSIEQDTNSARVKCADGSAYTSSIVVGADGAHSIVRESMYKELEAKGKLSASDAEPLSFDQHCLVGVTKPLDSSVHEILKRELCDFEIVIPKTDPFYSIYMDLPGDRVSWAVIHNVPRSTAKTSEARLTEWGPDASMEMADFVRHQPSPFKGLLLGDIIDQTPKELISKVMLEEKCFDTWYNGRVVLLGDACHKVVPSAGLGANLAILDGVHLCNLLIDAPQDSQEIIEQIFANYYEKRYKIAQAALVNARQFGKVMSDRGFIAEMVRKVFLNYIPDWLTRWSNAQRLQFRPQLHFLPLVPDHGSFKARPQEPRLFVKQAVST</sequence>
<dbReference type="EMBL" id="KN042432">
    <property type="protein sequence ID" value="KFH62454.1"/>
    <property type="molecule type" value="Genomic_DNA"/>
</dbReference>
<accession>A0A086TKH7</accession>
<protein>
    <recommendedName>
        <fullName evidence="5">FAD-binding domain-containing protein</fullName>
    </recommendedName>
</protein>
<evidence type="ECO:0000256" key="4">
    <source>
        <dbReference type="ARBA" id="ARBA00023002"/>
    </source>
</evidence>
<dbReference type="InterPro" id="IPR002938">
    <property type="entry name" value="FAD-bd"/>
</dbReference>
<keyword evidence="4" id="KW-0560">Oxidoreductase</keyword>
<dbReference type="InterPro" id="IPR036188">
    <property type="entry name" value="FAD/NAD-bd_sf"/>
</dbReference>
<reference evidence="6 7" key="1">
    <citation type="submission" date="2011-02" db="EMBL/GenBank/DDBJ databases">
        <title>The Genome Sequence of Mortierella verticillata NRRL 6337.</title>
        <authorList>
            <consortium name="The Broad Institute Genome Sequencing Platform"/>
            <person name="Russ C."/>
            <person name="Cuomo C."/>
            <person name="Burger G."/>
            <person name="Gray M.W."/>
            <person name="Holland P.W.H."/>
            <person name="King N."/>
            <person name="Lang F.B.F."/>
            <person name="Roger A.J."/>
            <person name="Ruiz-Trillo I."/>
            <person name="Young S.K."/>
            <person name="Zeng Q."/>
            <person name="Gargeya S."/>
            <person name="Alvarado L."/>
            <person name="Berlin A."/>
            <person name="Chapman S.B."/>
            <person name="Chen Z."/>
            <person name="Freedman E."/>
            <person name="Gellesch M."/>
            <person name="Goldberg J."/>
            <person name="Griggs A."/>
            <person name="Gujja S."/>
            <person name="Heilman E."/>
            <person name="Heiman D."/>
            <person name="Howarth C."/>
            <person name="Mehta T."/>
            <person name="Neiman D."/>
            <person name="Pearson M."/>
            <person name="Roberts A."/>
            <person name="Saif S."/>
            <person name="Shea T."/>
            <person name="Shenoy N."/>
            <person name="Sisk P."/>
            <person name="Stolte C."/>
            <person name="Sykes S."/>
            <person name="White J."/>
            <person name="Yandava C."/>
            <person name="Haas B."/>
            <person name="Nusbaum C."/>
            <person name="Birren B."/>
        </authorList>
    </citation>
    <scope>NUCLEOTIDE SEQUENCE [LARGE SCALE GENOMIC DNA]</scope>
    <source>
        <strain evidence="6 7">NRRL 6337</strain>
    </source>
</reference>
<gene>
    <name evidence="6" type="ORF">MVEG_11663</name>
</gene>
<dbReference type="PANTHER" id="PTHR47356:SF2">
    <property type="entry name" value="FAD-BINDING DOMAIN-CONTAINING PROTEIN-RELATED"/>
    <property type="match status" value="1"/>
</dbReference>
<dbReference type="PANTHER" id="PTHR47356">
    <property type="entry name" value="FAD-DEPENDENT MONOOXYGENASE ASQG-RELATED"/>
    <property type="match status" value="1"/>
</dbReference>
<dbReference type="Gene3D" id="3.50.50.60">
    <property type="entry name" value="FAD/NAD(P)-binding domain"/>
    <property type="match status" value="1"/>
</dbReference>
<keyword evidence="3" id="KW-0274">FAD</keyword>
<organism evidence="6 7">
    <name type="scientific">Podila verticillata NRRL 6337</name>
    <dbReference type="NCBI Taxonomy" id="1069443"/>
    <lineage>
        <taxon>Eukaryota</taxon>
        <taxon>Fungi</taxon>
        <taxon>Fungi incertae sedis</taxon>
        <taxon>Mucoromycota</taxon>
        <taxon>Mortierellomycotina</taxon>
        <taxon>Mortierellomycetes</taxon>
        <taxon>Mortierellales</taxon>
        <taxon>Mortierellaceae</taxon>
        <taxon>Podila</taxon>
    </lineage>
</organism>
<dbReference type="SUPFAM" id="SSF51905">
    <property type="entry name" value="FAD/NAD(P)-binding domain"/>
    <property type="match status" value="1"/>
</dbReference>
<comment type="similarity">
    <text evidence="1">Belongs to the paxM FAD-dependent monooxygenase family.</text>
</comment>
<evidence type="ECO:0000256" key="1">
    <source>
        <dbReference type="ARBA" id="ARBA00007992"/>
    </source>
</evidence>